<dbReference type="InterPro" id="IPR031803">
    <property type="entry name" value="BAT_GAF/HTH-assoc"/>
</dbReference>
<reference evidence="6 7" key="1">
    <citation type="journal article" date="2019" name="Int. J. Syst. Evol. Microbiol.">
        <title>The Global Catalogue of Microorganisms (GCM) 10K type strain sequencing project: providing services to taxonomists for standard genome sequencing and annotation.</title>
        <authorList>
            <consortium name="The Broad Institute Genomics Platform"/>
            <consortium name="The Broad Institute Genome Sequencing Center for Infectious Disease"/>
            <person name="Wu L."/>
            <person name="Ma J."/>
        </authorList>
    </citation>
    <scope>NUCLEOTIDE SEQUENCE [LARGE SCALE GENOMIC DNA]</scope>
    <source>
        <strain evidence="6 7">CGMCC 1.12859</strain>
    </source>
</reference>
<dbReference type="PANTHER" id="PTHR34236:SF1">
    <property type="entry name" value="DIMETHYL SULFOXIDE REDUCTASE TRANSCRIPTIONAL ACTIVATOR"/>
    <property type="match status" value="1"/>
</dbReference>
<dbReference type="Pfam" id="PF15915">
    <property type="entry name" value="BAT"/>
    <property type="match status" value="1"/>
</dbReference>
<dbReference type="Pfam" id="PF13426">
    <property type="entry name" value="PAS_9"/>
    <property type="match status" value="1"/>
</dbReference>
<dbReference type="Gene3D" id="3.30.450.40">
    <property type="match status" value="2"/>
</dbReference>
<name>A0ABD6BV87_9EURY</name>
<dbReference type="GO" id="GO:0016301">
    <property type="term" value="F:kinase activity"/>
    <property type="evidence" value="ECO:0007669"/>
    <property type="project" value="UniProtKB-KW"/>
</dbReference>
<sequence>MSEDQSVFQDAAVLVAGSEPWMPAFVAALEEQTSASVHRAATAADAKARFRADEFCCVVGAKTVGETDGVTFLAELQEETAAFPTVLATDDGSERLASSAVSAGITDYVPIEDPVDDAVDDLVERTRRAVWSARRTATRRERAQQFEAVFQDTRAATWVLDDGGRLSRVNKAAREMVDEPVDALVGELFSELPWWEGEPSLSADVAALVERGLNGGFGDAVVVGAEDADDPRILELSVHPVENARGEVVSVVVEGIDVSQRVRLDRDLRQSEQLHRATLKYMTDTVLMTDEDGSYVYVCPNVHFIFGYSAAEIHDQQPVEELLGEDLFDREELASKGVLKNIETTVTDKTGQEHTLLVNVREVSIQDGRILYTCRDITERKQREEALATLQATAREFLYAETPPAIAQHVVDDTPGVLNLDSSAVYLFDAETNTLELSSSSERMAQLHNPAKRVAASADDPVSQCFVENEARFFEDVHDAAAFGDPTSGLHQVGYAPLGDHGVFVFGSDTAGPFDDITRELADLLAATAEAAFDRVSRESTLRTQERELTRRNEQLHSLNRINEIIREIDQAIVQAETREEVEHMVCRLLAAEDRFTFAWVGSPDVTSAHVEPRSWDGREEGYLNGPAFRIEGEGVEPAGRAVATGQPAVVDNVAEGLRTESWRKAALSRDYLSVISIPLTYNDLSYGALTVYADEQQAFDDRTKDVLTELGETIASAISAVERKNALLSTSMTRVTFEVDDPQFVLSKIARETGSTLVYQGGVRRHAEGNDVFVTVNDGDPVAVEATAADLVAIRDVRRISTEGAETVLRLRFSERFLAVELAEHGAVFRSAKATPTETTVVIDAPESVDVRRVSRLVRERFDGVQLLSKQRLDQSAERDLYSRFLEKLTDRQFEVVQTAYYGGYFESPRASSGEEVASTLGISSTAFYQHVRTVQRKLFATLFEEVGATVAE</sequence>
<dbReference type="Pfam" id="PF08448">
    <property type="entry name" value="PAS_4"/>
    <property type="match status" value="1"/>
</dbReference>
<protein>
    <submittedName>
        <fullName evidence="6">Bacterio-opsin activator domain-containing protein</fullName>
    </submittedName>
</protein>
<dbReference type="SUPFAM" id="SSF52172">
    <property type="entry name" value="CheY-like"/>
    <property type="match status" value="1"/>
</dbReference>
<dbReference type="SUPFAM" id="SSF55785">
    <property type="entry name" value="PYP-like sensor domain (PAS domain)"/>
    <property type="match status" value="2"/>
</dbReference>
<dbReference type="AlphaFoldDB" id="A0ABD6BV87"/>
<dbReference type="Gene3D" id="3.40.50.2300">
    <property type="match status" value="1"/>
</dbReference>
<dbReference type="Pfam" id="PF04967">
    <property type="entry name" value="HTH_10"/>
    <property type="match status" value="1"/>
</dbReference>
<dbReference type="CDD" id="cd00130">
    <property type="entry name" value="PAS"/>
    <property type="match status" value="1"/>
</dbReference>
<dbReference type="SUPFAM" id="SSF55781">
    <property type="entry name" value="GAF domain-like"/>
    <property type="match status" value="2"/>
</dbReference>
<dbReference type="PANTHER" id="PTHR34236">
    <property type="entry name" value="DIMETHYL SULFOXIDE REDUCTASE TRANSCRIPTIONAL ACTIVATOR"/>
    <property type="match status" value="1"/>
</dbReference>
<dbReference type="EMBL" id="JBHUCZ010000012">
    <property type="protein sequence ID" value="MFD1568500.1"/>
    <property type="molecule type" value="Genomic_DNA"/>
</dbReference>
<dbReference type="RefSeq" id="WP_267648000.1">
    <property type="nucleotide sequence ID" value="NZ_JANHGR010000003.1"/>
</dbReference>
<accession>A0ABD6BV87</accession>
<dbReference type="InterPro" id="IPR035965">
    <property type="entry name" value="PAS-like_dom_sf"/>
</dbReference>
<dbReference type="InterPro" id="IPR007050">
    <property type="entry name" value="HTH_bacterioopsin"/>
</dbReference>
<evidence type="ECO:0000313" key="7">
    <source>
        <dbReference type="Proteomes" id="UP001597139"/>
    </source>
</evidence>
<keyword evidence="4" id="KW-0804">Transcription</keyword>
<organism evidence="6 7">
    <name type="scientific">Halolamina litorea</name>
    <dbReference type="NCBI Taxonomy" id="1515593"/>
    <lineage>
        <taxon>Archaea</taxon>
        <taxon>Methanobacteriati</taxon>
        <taxon>Methanobacteriota</taxon>
        <taxon>Stenosarchaea group</taxon>
        <taxon>Halobacteria</taxon>
        <taxon>Halobacteriales</taxon>
        <taxon>Haloferacaceae</taxon>
    </lineage>
</organism>
<keyword evidence="2" id="KW-0418">Kinase</keyword>
<dbReference type="InterPro" id="IPR029016">
    <property type="entry name" value="GAF-like_dom_sf"/>
</dbReference>
<dbReference type="NCBIfam" id="TIGR00229">
    <property type="entry name" value="sensory_box"/>
    <property type="match status" value="2"/>
</dbReference>
<evidence type="ECO:0000256" key="1">
    <source>
        <dbReference type="ARBA" id="ARBA00022679"/>
    </source>
</evidence>
<feature type="domain" description="PAS" evidence="5">
    <location>
        <begin position="271"/>
        <end position="326"/>
    </location>
</feature>
<proteinExistence type="predicted"/>
<dbReference type="SUPFAM" id="SSF88659">
    <property type="entry name" value="Sigma3 and sigma4 domains of RNA polymerase sigma factors"/>
    <property type="match status" value="1"/>
</dbReference>
<dbReference type="Gene3D" id="3.30.450.20">
    <property type="entry name" value="PAS domain"/>
    <property type="match status" value="2"/>
</dbReference>
<dbReference type="SMART" id="SM00091">
    <property type="entry name" value="PAS"/>
    <property type="match status" value="2"/>
</dbReference>
<dbReference type="InterPro" id="IPR013656">
    <property type="entry name" value="PAS_4"/>
</dbReference>
<dbReference type="Pfam" id="PF13185">
    <property type="entry name" value="GAF_2"/>
    <property type="match status" value="2"/>
</dbReference>
<evidence type="ECO:0000259" key="5">
    <source>
        <dbReference type="PROSITE" id="PS50112"/>
    </source>
</evidence>
<dbReference type="InterPro" id="IPR011006">
    <property type="entry name" value="CheY-like_superfamily"/>
</dbReference>
<dbReference type="InterPro" id="IPR013324">
    <property type="entry name" value="RNA_pol_sigma_r3/r4-like"/>
</dbReference>
<keyword evidence="3" id="KW-0805">Transcription regulation</keyword>
<dbReference type="InterPro" id="IPR000014">
    <property type="entry name" value="PAS"/>
</dbReference>
<gene>
    <name evidence="6" type="ORF">ACFSAU_13470</name>
</gene>
<dbReference type="Proteomes" id="UP001597139">
    <property type="component" value="Unassembled WGS sequence"/>
</dbReference>
<dbReference type="PROSITE" id="PS50112">
    <property type="entry name" value="PAS"/>
    <property type="match status" value="1"/>
</dbReference>
<evidence type="ECO:0000256" key="4">
    <source>
        <dbReference type="ARBA" id="ARBA00023163"/>
    </source>
</evidence>
<dbReference type="InterPro" id="IPR003018">
    <property type="entry name" value="GAF"/>
</dbReference>
<evidence type="ECO:0000256" key="3">
    <source>
        <dbReference type="ARBA" id="ARBA00023015"/>
    </source>
</evidence>
<evidence type="ECO:0000256" key="2">
    <source>
        <dbReference type="ARBA" id="ARBA00022777"/>
    </source>
</evidence>
<evidence type="ECO:0000313" key="6">
    <source>
        <dbReference type="EMBL" id="MFD1568500.1"/>
    </source>
</evidence>
<keyword evidence="7" id="KW-1185">Reference proteome</keyword>
<keyword evidence="1" id="KW-0808">Transferase</keyword>
<comment type="caution">
    <text evidence="6">The sequence shown here is derived from an EMBL/GenBank/DDBJ whole genome shotgun (WGS) entry which is preliminary data.</text>
</comment>